<protein>
    <recommendedName>
        <fullName evidence="2">G domain-containing protein</fullName>
    </recommendedName>
</protein>
<dbReference type="InterPro" id="IPR006073">
    <property type="entry name" value="GTP-bd"/>
</dbReference>
<reference evidence="3 4" key="1">
    <citation type="submission" date="2020-01" db="EMBL/GenBank/DDBJ databases">
        <authorList>
            <person name="Gupta K D."/>
        </authorList>
    </citation>
    <scope>NUCLEOTIDE SEQUENCE [LARGE SCALE GENOMIC DNA]</scope>
</reference>
<organism evidence="3 4">
    <name type="scientific">Cyclocybe aegerita</name>
    <name type="common">Black poplar mushroom</name>
    <name type="synonym">Agrocybe aegerita</name>
    <dbReference type="NCBI Taxonomy" id="1973307"/>
    <lineage>
        <taxon>Eukaryota</taxon>
        <taxon>Fungi</taxon>
        <taxon>Dikarya</taxon>
        <taxon>Basidiomycota</taxon>
        <taxon>Agaricomycotina</taxon>
        <taxon>Agaricomycetes</taxon>
        <taxon>Agaricomycetidae</taxon>
        <taxon>Agaricales</taxon>
        <taxon>Agaricineae</taxon>
        <taxon>Bolbitiaceae</taxon>
        <taxon>Cyclocybe</taxon>
    </lineage>
</organism>
<dbReference type="Pfam" id="PF01926">
    <property type="entry name" value="MMR_HSR1"/>
    <property type="match status" value="1"/>
</dbReference>
<evidence type="ECO:0000313" key="4">
    <source>
        <dbReference type="Proteomes" id="UP000467700"/>
    </source>
</evidence>
<dbReference type="OrthoDB" id="10295984at2759"/>
<sequence>MHFGHAFASCPSTRLEGHLYDRRHRAKLGFRLLWAASSVEASTKRGPLRQSYIALLIQYTTPGQFCTFTSLRFSTMMNARESRPRSETSSQADTARTLPEADSNAEAVAADAVSESDIIIAVMGPTGSGKTTFINIATDYDSPVGHGLQSCTSDINVVKLSFPELISADIYFVDTPGFDATNKSDLEVLGQISDWLNNTYQKNIRLSGLLYFHRISDNALGGTFTKNFKMFDKLVGNHFKNIVLTTTMWDDVDEVTGAEREKTLKDEFWKSLIDRGSRTARFLQTKESAFEVIAPILAEVSKRETLLLQKEITDLGFVLRETSAGRELCSRLGHLVQKRQKELDQLLVESNKGTVDGDKMARLKNEYKDTMSKLKVLSSDMKAMKIPMGERLTRALTSGIRLLKQCPEGAYHARPLKKLTEASKTDIVIFVMGLTRCGKSMFIRRASGYPLETGSESRLDPVTKSVKMIKFDAPLPNLGSDMSIVLVEVPGFDSPDKGPSDGELIKSIGNMMKEAGQRGITVQGVIWIHDITNNHAYKGFRTLIDLYKIHLFNVLLVTTRWGASGTTSESENNEKALIEPRWLNGTTSTAGSPLGKEGDDVIGDATTWKRIVQGGTNISRFDMTRASALSVLERFMAPNK</sequence>
<dbReference type="SUPFAM" id="SSF52540">
    <property type="entry name" value="P-loop containing nucleoside triphosphate hydrolases"/>
    <property type="match status" value="2"/>
</dbReference>
<comment type="caution">
    <text evidence="3">The sequence shown here is derived from an EMBL/GenBank/DDBJ whole genome shotgun (WGS) entry which is preliminary data.</text>
</comment>
<name>A0A8S0WX67_CYCAE</name>
<dbReference type="GO" id="GO:0005525">
    <property type="term" value="F:GTP binding"/>
    <property type="evidence" value="ECO:0007669"/>
    <property type="project" value="InterPro"/>
</dbReference>
<dbReference type="Gene3D" id="3.40.50.300">
    <property type="entry name" value="P-loop containing nucleotide triphosphate hydrolases"/>
    <property type="match status" value="2"/>
</dbReference>
<gene>
    <name evidence="3" type="ORF">AAE3_LOCUS3217</name>
</gene>
<proteinExistence type="predicted"/>
<dbReference type="Proteomes" id="UP000467700">
    <property type="component" value="Unassembled WGS sequence"/>
</dbReference>
<evidence type="ECO:0000259" key="2">
    <source>
        <dbReference type="Pfam" id="PF01926"/>
    </source>
</evidence>
<evidence type="ECO:0000313" key="3">
    <source>
        <dbReference type="EMBL" id="CAA7261008.1"/>
    </source>
</evidence>
<dbReference type="AlphaFoldDB" id="A0A8S0WX67"/>
<keyword evidence="4" id="KW-1185">Reference proteome</keyword>
<accession>A0A8S0WX67</accession>
<dbReference type="EMBL" id="CACVBS010000031">
    <property type="protein sequence ID" value="CAA7261008.1"/>
    <property type="molecule type" value="Genomic_DNA"/>
</dbReference>
<feature type="domain" description="G" evidence="2">
    <location>
        <begin position="120"/>
        <end position="211"/>
    </location>
</feature>
<evidence type="ECO:0000256" key="1">
    <source>
        <dbReference type="SAM" id="MobiDB-lite"/>
    </source>
</evidence>
<feature type="region of interest" description="Disordered" evidence="1">
    <location>
        <begin position="80"/>
        <end position="101"/>
    </location>
</feature>
<dbReference type="InterPro" id="IPR027417">
    <property type="entry name" value="P-loop_NTPase"/>
</dbReference>
<dbReference type="CDD" id="cd00882">
    <property type="entry name" value="Ras_like_GTPase"/>
    <property type="match status" value="1"/>
</dbReference>